<evidence type="ECO:0000256" key="11">
    <source>
        <dbReference type="PROSITE-ProRule" id="PRU00175"/>
    </source>
</evidence>
<feature type="region of interest" description="Disordered" evidence="12">
    <location>
        <begin position="423"/>
        <end position="467"/>
    </location>
</feature>
<evidence type="ECO:0000256" key="6">
    <source>
        <dbReference type="ARBA" id="ARBA00022771"/>
    </source>
</evidence>
<keyword evidence="14" id="KW-1185">Reference proteome</keyword>
<dbReference type="GO" id="GO:0008270">
    <property type="term" value="F:zinc ion binding"/>
    <property type="evidence" value="ECO:0007669"/>
    <property type="project" value="UniProtKB-KW"/>
</dbReference>
<dbReference type="Pfam" id="PF00013">
    <property type="entry name" value="KH_1"/>
    <property type="match status" value="2"/>
</dbReference>
<dbReference type="FunFam" id="3.30.1370.10:FF:000012">
    <property type="entry name" value="Mex-3 RNA-binding family member D"/>
    <property type="match status" value="1"/>
</dbReference>
<dbReference type="KEGG" id="pmrn:116950721"/>
<dbReference type="InterPro" id="IPR036612">
    <property type="entry name" value="KH_dom_type_1_sf"/>
</dbReference>
<evidence type="ECO:0000256" key="8">
    <source>
        <dbReference type="ARBA" id="ARBA00022884"/>
    </source>
</evidence>
<dbReference type="PROSITE" id="PS50084">
    <property type="entry name" value="KH_TYPE_1"/>
    <property type="match status" value="2"/>
</dbReference>
<keyword evidence="7" id="KW-0862">Zinc</keyword>
<dbReference type="InterPro" id="IPR001841">
    <property type="entry name" value="Znf_RING"/>
</dbReference>
<evidence type="ECO:0000256" key="4">
    <source>
        <dbReference type="ARBA" id="ARBA00022723"/>
    </source>
</evidence>
<dbReference type="GO" id="GO:0005634">
    <property type="term" value="C:nucleus"/>
    <property type="evidence" value="ECO:0007669"/>
    <property type="project" value="UniProtKB-SubCell"/>
</dbReference>
<dbReference type="PANTHER" id="PTHR23285">
    <property type="entry name" value="RING FINGER AND KH DOMAIN CONTAINING PROTEIN 1"/>
    <property type="match status" value="1"/>
</dbReference>
<dbReference type="SUPFAM" id="SSF54791">
    <property type="entry name" value="Eukaryotic type KH-domain (KH-domain type I)"/>
    <property type="match status" value="2"/>
</dbReference>
<evidence type="ECO:0000313" key="15">
    <source>
        <dbReference type="RefSeq" id="XP_032824609.1"/>
    </source>
</evidence>
<proteinExistence type="predicted"/>
<dbReference type="InterPro" id="IPR047227">
    <property type="entry name" value="MEX3"/>
</dbReference>
<evidence type="ECO:0000256" key="1">
    <source>
        <dbReference type="ARBA" id="ARBA00004123"/>
    </source>
</evidence>
<dbReference type="RefSeq" id="XP_032824609.1">
    <property type="nucleotide sequence ID" value="XM_032968718.1"/>
</dbReference>
<dbReference type="Gene3D" id="3.30.40.10">
    <property type="entry name" value="Zinc/RING finger domain, C3HC4 (zinc finger)"/>
    <property type="match status" value="1"/>
</dbReference>
<dbReference type="InterPro" id="IPR013083">
    <property type="entry name" value="Znf_RING/FYVE/PHD"/>
</dbReference>
<keyword evidence="5" id="KW-0677">Repeat</keyword>
<dbReference type="Gene3D" id="3.30.1370.10">
    <property type="entry name" value="K Homology domain, type 1"/>
    <property type="match status" value="2"/>
</dbReference>
<comment type="subcellular location">
    <subcellularLocation>
        <location evidence="2">Cytoplasm</location>
    </subcellularLocation>
    <subcellularLocation>
        <location evidence="1">Nucleus</location>
    </subcellularLocation>
</comment>
<dbReference type="SMART" id="SM00184">
    <property type="entry name" value="RING"/>
    <property type="match status" value="1"/>
</dbReference>
<organism evidence="14 15">
    <name type="scientific">Petromyzon marinus</name>
    <name type="common">Sea lamprey</name>
    <dbReference type="NCBI Taxonomy" id="7757"/>
    <lineage>
        <taxon>Eukaryota</taxon>
        <taxon>Metazoa</taxon>
        <taxon>Chordata</taxon>
        <taxon>Craniata</taxon>
        <taxon>Vertebrata</taxon>
        <taxon>Cyclostomata</taxon>
        <taxon>Hyperoartia</taxon>
        <taxon>Petromyzontiformes</taxon>
        <taxon>Petromyzontidae</taxon>
        <taxon>Petromyzon</taxon>
    </lineage>
</organism>
<keyword evidence="9" id="KW-0539">Nucleus</keyword>
<feature type="compositionally biased region" description="Low complexity" evidence="12">
    <location>
        <begin position="437"/>
        <end position="457"/>
    </location>
</feature>
<dbReference type="CDD" id="cd22423">
    <property type="entry name" value="KH-I_MEX3_rpt1"/>
    <property type="match status" value="1"/>
</dbReference>
<evidence type="ECO:0000256" key="5">
    <source>
        <dbReference type="ARBA" id="ARBA00022737"/>
    </source>
</evidence>
<dbReference type="InterPro" id="IPR047226">
    <property type="entry name" value="KH-I_MEX3_rpt2"/>
</dbReference>
<evidence type="ECO:0000259" key="13">
    <source>
        <dbReference type="PROSITE" id="PS50089"/>
    </source>
</evidence>
<evidence type="ECO:0000256" key="9">
    <source>
        <dbReference type="ARBA" id="ARBA00023242"/>
    </source>
</evidence>
<dbReference type="CDD" id="cd22424">
    <property type="entry name" value="KH-I_MEX3_rpt2"/>
    <property type="match status" value="1"/>
</dbReference>
<evidence type="ECO:0000256" key="10">
    <source>
        <dbReference type="PROSITE-ProRule" id="PRU00117"/>
    </source>
</evidence>
<dbReference type="InterPro" id="IPR004088">
    <property type="entry name" value="KH_dom_type_1"/>
</dbReference>
<dbReference type="AlphaFoldDB" id="A0AAJ7TW14"/>
<feature type="compositionally biased region" description="Pro residues" evidence="12">
    <location>
        <begin position="195"/>
        <end position="204"/>
    </location>
</feature>
<keyword evidence="8 10" id="KW-0694">RNA-binding</keyword>
<feature type="compositionally biased region" description="Basic residues" evidence="12">
    <location>
        <begin position="378"/>
        <end position="394"/>
    </location>
</feature>
<dbReference type="CDD" id="cd16518">
    <property type="entry name" value="RING-HC_MEX3"/>
    <property type="match status" value="1"/>
</dbReference>
<evidence type="ECO:0000256" key="12">
    <source>
        <dbReference type="SAM" id="MobiDB-lite"/>
    </source>
</evidence>
<dbReference type="Proteomes" id="UP001318040">
    <property type="component" value="Chromosome 40"/>
</dbReference>
<evidence type="ECO:0000256" key="7">
    <source>
        <dbReference type="ARBA" id="ARBA00022833"/>
    </source>
</evidence>
<dbReference type="SMART" id="SM00322">
    <property type="entry name" value="KH"/>
    <property type="match status" value="2"/>
</dbReference>
<feature type="region of interest" description="Disordered" evidence="12">
    <location>
        <begin position="375"/>
        <end position="402"/>
    </location>
</feature>
<dbReference type="SUPFAM" id="SSF57850">
    <property type="entry name" value="RING/U-box"/>
    <property type="match status" value="1"/>
</dbReference>
<protein>
    <submittedName>
        <fullName evidence="15">LOW QUALITY PROTEIN: RNA-binding protein MEX3A-like</fullName>
    </submittedName>
</protein>
<evidence type="ECO:0000256" key="2">
    <source>
        <dbReference type="ARBA" id="ARBA00004496"/>
    </source>
</evidence>
<feature type="region of interest" description="Disordered" evidence="12">
    <location>
        <begin position="195"/>
        <end position="231"/>
    </location>
</feature>
<reference evidence="15" key="1">
    <citation type="submission" date="2025-08" db="UniProtKB">
        <authorList>
            <consortium name="RefSeq"/>
        </authorList>
    </citation>
    <scope>IDENTIFICATION</scope>
    <source>
        <tissue evidence="15">Sperm</tissue>
    </source>
</reference>
<name>A0AAJ7TW14_PETMA</name>
<feature type="compositionally biased region" description="Gly residues" evidence="12">
    <location>
        <begin position="212"/>
        <end position="223"/>
    </location>
</feature>
<dbReference type="FunFam" id="3.30.40.10:FF:000090">
    <property type="entry name" value="Mex-3 RNA-binding family member C"/>
    <property type="match status" value="1"/>
</dbReference>
<dbReference type="GO" id="GO:0005737">
    <property type="term" value="C:cytoplasm"/>
    <property type="evidence" value="ECO:0007669"/>
    <property type="project" value="UniProtKB-SubCell"/>
</dbReference>
<sequence>MPSSALVVGDMERVVPGGAEQHRALQMALEKISLMGLGDTERAVLYGDGGGGVVGVGASVDDGGGSCESDHSGDNVGTNGNNGGGGGGASNGNNGCGAGGGVNNNNSSSSRRGGNTTECVCVPSSEHVAEIVGRQGCKIKALRAKTNTYIKTPVRGEEPVFVITGRPEDVCMAKQEILSAAEHFSVLRAFRNKPPGPALGPGPNPQSVATAVGGGAAAGGAGGAAQLQSPPAVPGQTTIQVRVPYRVVGLVVGPKGATIRRIQQATHTYIVTPSREREPVFEVTGLPHNVERAREEIESHIAARTGSLLEFCGGGGGVDGESDFHVNGMDVGFEYGAGGGGGGGVPAGQPVAQAPAQASVRGAVAQRQLELAGQRVGRLARRRRPGLRPGRRGRGAAAAALGSRADEPGLWAQLERANPIAAALGGLPHHPGRERAASASGCGSSSAAPSASSASGGAEHHPSARRVRSDPLQAMVAHGLPGFLSAEWSLGLLRRGGPGAPASPGEQQQQGQQGQPRECAVCRESAVTAALVPCGHKLFCMECASGICHENDPKCPVCLTSVTQAIRIFS</sequence>
<keyword evidence="4" id="KW-0479">Metal-binding</keyword>
<accession>A0AAJ7TW14</accession>
<keyword evidence="3" id="KW-0963">Cytoplasm</keyword>
<dbReference type="InterPro" id="IPR047228">
    <property type="entry name" value="KH-I_MEX3_rpt1"/>
</dbReference>
<dbReference type="PROSITE" id="PS50089">
    <property type="entry name" value="ZF_RING_2"/>
    <property type="match status" value="1"/>
</dbReference>
<dbReference type="PANTHER" id="PTHR23285:SF7">
    <property type="entry name" value="LD09246P1"/>
    <property type="match status" value="1"/>
</dbReference>
<dbReference type="GO" id="GO:0003723">
    <property type="term" value="F:RNA binding"/>
    <property type="evidence" value="ECO:0007669"/>
    <property type="project" value="UniProtKB-UniRule"/>
</dbReference>
<feature type="region of interest" description="Disordered" evidence="12">
    <location>
        <begin position="63"/>
        <end position="86"/>
    </location>
</feature>
<gene>
    <name evidence="15" type="primary">LOC116950721</name>
</gene>
<evidence type="ECO:0000313" key="14">
    <source>
        <dbReference type="Proteomes" id="UP001318040"/>
    </source>
</evidence>
<keyword evidence="6 11" id="KW-0863">Zinc-finger</keyword>
<evidence type="ECO:0000256" key="3">
    <source>
        <dbReference type="ARBA" id="ARBA00022490"/>
    </source>
</evidence>
<dbReference type="Pfam" id="PF13920">
    <property type="entry name" value="zf-C3HC4_3"/>
    <property type="match status" value="1"/>
</dbReference>
<feature type="domain" description="RING-type" evidence="13">
    <location>
        <begin position="519"/>
        <end position="558"/>
    </location>
</feature>
<dbReference type="InterPro" id="IPR004087">
    <property type="entry name" value="KH_dom"/>
</dbReference>